<protein>
    <submittedName>
        <fullName evidence="3">Uncharacterized protein</fullName>
    </submittedName>
</protein>
<organism evidence="3 4">
    <name type="scientific">Meira miltonrushii</name>
    <dbReference type="NCBI Taxonomy" id="1280837"/>
    <lineage>
        <taxon>Eukaryota</taxon>
        <taxon>Fungi</taxon>
        <taxon>Dikarya</taxon>
        <taxon>Basidiomycota</taxon>
        <taxon>Ustilaginomycotina</taxon>
        <taxon>Exobasidiomycetes</taxon>
        <taxon>Exobasidiales</taxon>
        <taxon>Brachybasidiaceae</taxon>
        <taxon>Meira</taxon>
    </lineage>
</organism>
<proteinExistence type="predicted"/>
<feature type="region of interest" description="Disordered" evidence="1">
    <location>
        <begin position="65"/>
        <end position="84"/>
    </location>
</feature>
<dbReference type="EMBL" id="KZ819604">
    <property type="protein sequence ID" value="PWN33635.1"/>
    <property type="molecule type" value="Genomic_DNA"/>
</dbReference>
<feature type="chain" id="PRO_5016459358" evidence="2">
    <location>
        <begin position="22"/>
        <end position="188"/>
    </location>
</feature>
<keyword evidence="4" id="KW-1185">Reference proteome</keyword>
<keyword evidence="2" id="KW-0732">Signal</keyword>
<dbReference type="AlphaFoldDB" id="A0A316VDV3"/>
<feature type="compositionally biased region" description="Basic and acidic residues" evidence="1">
    <location>
        <begin position="133"/>
        <end position="146"/>
    </location>
</feature>
<reference evidence="3 4" key="1">
    <citation type="journal article" date="2018" name="Mol. Biol. Evol.">
        <title>Broad Genomic Sampling Reveals a Smut Pathogenic Ancestry of the Fungal Clade Ustilaginomycotina.</title>
        <authorList>
            <person name="Kijpornyongpan T."/>
            <person name="Mondo S.J."/>
            <person name="Barry K."/>
            <person name="Sandor L."/>
            <person name="Lee J."/>
            <person name="Lipzen A."/>
            <person name="Pangilinan J."/>
            <person name="LaButti K."/>
            <person name="Hainaut M."/>
            <person name="Henrissat B."/>
            <person name="Grigoriev I.V."/>
            <person name="Spatafora J.W."/>
            <person name="Aime M.C."/>
        </authorList>
    </citation>
    <scope>NUCLEOTIDE SEQUENCE [LARGE SCALE GENOMIC DNA]</scope>
    <source>
        <strain evidence="3 4">MCA 3882</strain>
    </source>
</reference>
<evidence type="ECO:0000256" key="2">
    <source>
        <dbReference type="SAM" id="SignalP"/>
    </source>
</evidence>
<dbReference type="Proteomes" id="UP000245771">
    <property type="component" value="Unassembled WGS sequence"/>
</dbReference>
<name>A0A316VDV3_9BASI</name>
<evidence type="ECO:0000313" key="3">
    <source>
        <dbReference type="EMBL" id="PWN33635.1"/>
    </source>
</evidence>
<accession>A0A316VDV3</accession>
<feature type="compositionally biased region" description="Basic residues" evidence="1">
    <location>
        <begin position="173"/>
        <end position="188"/>
    </location>
</feature>
<feature type="region of interest" description="Disordered" evidence="1">
    <location>
        <begin position="123"/>
        <end position="188"/>
    </location>
</feature>
<sequence length="188" mass="21982">MIKFVIFVLVATLLHCTLVTATGSPKQDSEQNKRLKLDLNLSPPEEDTNEQASLHISHVNVRSAQQSNTQFPDSGLAPAQPKDCKVHHPGCDHWDSIPRKDKKKAYYHWRKERRTEEQIIAERKSSSIRSKKRYDGLTEQERKLRGDQSMFSRKRKLESMNAEERKAWYKKNNSYRRKPKQAQTPPKK</sequence>
<evidence type="ECO:0000313" key="4">
    <source>
        <dbReference type="Proteomes" id="UP000245771"/>
    </source>
</evidence>
<dbReference type="InParanoid" id="A0A316VDV3"/>
<dbReference type="GeneID" id="37019601"/>
<dbReference type="RefSeq" id="XP_025353937.1">
    <property type="nucleotide sequence ID" value="XM_025497820.1"/>
</dbReference>
<evidence type="ECO:0000256" key="1">
    <source>
        <dbReference type="SAM" id="MobiDB-lite"/>
    </source>
</evidence>
<feature type="signal peptide" evidence="2">
    <location>
        <begin position="1"/>
        <end position="21"/>
    </location>
</feature>
<gene>
    <name evidence="3" type="ORF">FA14DRAFT_156323</name>
</gene>